<comment type="similarity">
    <text evidence="2">Belongs to the FliH family.</text>
</comment>
<dbReference type="KEGG" id="cohn:KCTCHS21_38390"/>
<protein>
    <recommendedName>
        <fullName evidence="7">Flagellar assembly protein FliH</fullName>
    </recommendedName>
</protein>
<evidence type="ECO:0000313" key="9">
    <source>
        <dbReference type="EMBL" id="BBI34440.1"/>
    </source>
</evidence>
<evidence type="ECO:0000256" key="5">
    <source>
        <dbReference type="ARBA" id="ARBA00022927"/>
    </source>
</evidence>
<evidence type="ECO:0000256" key="2">
    <source>
        <dbReference type="ARBA" id="ARBA00006602"/>
    </source>
</evidence>
<keyword evidence="10" id="KW-1185">Reference proteome</keyword>
<feature type="domain" description="Flagellar assembly protein FliH/Type III secretion system HrpE" evidence="8">
    <location>
        <begin position="134"/>
        <end position="258"/>
    </location>
</feature>
<evidence type="ECO:0000256" key="4">
    <source>
        <dbReference type="ARBA" id="ARBA00022795"/>
    </source>
</evidence>
<keyword evidence="4" id="KW-1005">Bacterial flagellum biogenesis</keyword>
<dbReference type="Proteomes" id="UP000289856">
    <property type="component" value="Chromosome"/>
</dbReference>
<dbReference type="Pfam" id="PF02108">
    <property type="entry name" value="FliH"/>
    <property type="match status" value="1"/>
</dbReference>
<evidence type="ECO:0000256" key="1">
    <source>
        <dbReference type="ARBA" id="ARBA00003041"/>
    </source>
</evidence>
<dbReference type="GO" id="GO:0005829">
    <property type="term" value="C:cytosol"/>
    <property type="evidence" value="ECO:0007669"/>
    <property type="project" value="TreeGrafter"/>
</dbReference>
<keyword evidence="5" id="KW-0653">Protein transport</keyword>
<evidence type="ECO:0000259" key="8">
    <source>
        <dbReference type="Pfam" id="PF02108"/>
    </source>
</evidence>
<evidence type="ECO:0000256" key="6">
    <source>
        <dbReference type="ARBA" id="ARBA00023225"/>
    </source>
</evidence>
<keyword evidence="6" id="KW-1006">Bacterial flagellum protein export</keyword>
<organism evidence="9 10">
    <name type="scientific">Cohnella abietis</name>
    <dbReference type="NCBI Taxonomy" id="2507935"/>
    <lineage>
        <taxon>Bacteria</taxon>
        <taxon>Bacillati</taxon>
        <taxon>Bacillota</taxon>
        <taxon>Bacilli</taxon>
        <taxon>Bacillales</taxon>
        <taxon>Paenibacillaceae</taxon>
        <taxon>Cohnella</taxon>
    </lineage>
</organism>
<evidence type="ECO:0000256" key="3">
    <source>
        <dbReference type="ARBA" id="ARBA00022448"/>
    </source>
</evidence>
<dbReference type="GO" id="GO:0015031">
    <property type="term" value="P:protein transport"/>
    <property type="evidence" value="ECO:0007669"/>
    <property type="project" value="UniProtKB-KW"/>
</dbReference>
<dbReference type="SUPFAM" id="SSF160527">
    <property type="entry name" value="V-type ATPase subunit E-like"/>
    <property type="match status" value="1"/>
</dbReference>
<dbReference type="NCBIfam" id="TIGR03825">
    <property type="entry name" value="FliH_bacil"/>
    <property type="match status" value="1"/>
</dbReference>
<dbReference type="PANTHER" id="PTHR34982:SF1">
    <property type="entry name" value="FLAGELLAR ASSEMBLY PROTEIN FLIH"/>
    <property type="match status" value="1"/>
</dbReference>
<dbReference type="EMBL" id="AP019400">
    <property type="protein sequence ID" value="BBI34440.1"/>
    <property type="molecule type" value="Genomic_DNA"/>
</dbReference>
<dbReference type="RefSeq" id="WP_130611764.1">
    <property type="nucleotide sequence ID" value="NZ_AP019400.1"/>
</dbReference>
<evidence type="ECO:0000313" key="10">
    <source>
        <dbReference type="Proteomes" id="UP000289856"/>
    </source>
</evidence>
<proteinExistence type="inferred from homology"/>
<dbReference type="GO" id="GO:0044781">
    <property type="term" value="P:bacterial-type flagellum organization"/>
    <property type="evidence" value="ECO:0007669"/>
    <property type="project" value="UniProtKB-KW"/>
</dbReference>
<reference evidence="9 10" key="1">
    <citation type="submission" date="2019-01" db="EMBL/GenBank/DDBJ databases">
        <title>Complete genome sequence of Cohnella hallensis HS21 isolated from Korean fir (Abies koreana) rhizospheric soil.</title>
        <authorList>
            <person name="Jiang L."/>
            <person name="Kang S.W."/>
            <person name="Kim S."/>
            <person name="Jung J."/>
            <person name="Kim C.Y."/>
            <person name="Kim D.H."/>
            <person name="Kim S.W."/>
            <person name="Lee J."/>
        </authorList>
    </citation>
    <scope>NUCLEOTIDE SEQUENCE [LARGE SCALE GENOMIC DNA]</scope>
    <source>
        <strain evidence="9 10">HS21</strain>
    </source>
</reference>
<accession>A0A3T1D8M6</accession>
<dbReference type="InterPro" id="IPR022524">
    <property type="entry name" value="FliH_Bacilli"/>
</dbReference>
<dbReference type="PANTHER" id="PTHR34982">
    <property type="entry name" value="YOP PROTEINS TRANSLOCATION PROTEIN L"/>
    <property type="match status" value="1"/>
</dbReference>
<keyword evidence="3" id="KW-0813">Transport</keyword>
<evidence type="ECO:0000256" key="7">
    <source>
        <dbReference type="NCBIfam" id="TIGR03825"/>
    </source>
</evidence>
<dbReference type="InterPro" id="IPR051472">
    <property type="entry name" value="T3SS_Stator/FliH"/>
</dbReference>
<gene>
    <name evidence="9" type="ORF">KCTCHS21_38390</name>
</gene>
<dbReference type="Gene3D" id="1.20.5.620">
    <property type="entry name" value="F1F0 ATP synthase subunit B, membrane domain"/>
    <property type="match status" value="1"/>
</dbReference>
<sequence>MSNLIKSSHVISLDDLKRLEIMQRILPVSQNISESGVDSEGNPTIDVETQTLTDRIISDAEQTAQQILQQAQEAAAGIRAAAEQEAEAWWQSRREEDELFREEVNRQGYDEGYHIGVKQAEEDLKLDWEARLHSAQAIVEKAYETKETLITEGESFLVELSCSIAEKIINRKLSEAPEMAMKLFEQALSRRKEQGVIVLCVSPAQFAFVQAAKDELIVTLDSQADLQIVPDSSVKDGGCIVRSSFGSIDARVDTQLEAIREQLLKVAAHGAEEAMHDANP</sequence>
<comment type="function">
    <text evidence="1">Needed for flagellar regrowth and assembly.</text>
</comment>
<name>A0A3T1D8M6_9BACL</name>
<dbReference type="OrthoDB" id="19020at2"/>
<dbReference type="AlphaFoldDB" id="A0A3T1D8M6"/>
<dbReference type="InterPro" id="IPR018035">
    <property type="entry name" value="Flagellar_FliH/T3SS_HrpE"/>
</dbReference>